<proteinExistence type="predicted"/>
<sequence length="87" mass="10462">MEFLEGRDSYNLHPWKNLREHPLTSPHAHHLPLKNGFLISHPIPQFLHHPQAPFQAHHPENHPIFPPHQSRRRRLLKQHPHPHQQKQ</sequence>
<dbReference type="EMBL" id="CAADRP010000313">
    <property type="protein sequence ID" value="VFU26543.1"/>
    <property type="molecule type" value="Genomic_DNA"/>
</dbReference>
<evidence type="ECO:0000313" key="2">
    <source>
        <dbReference type="EMBL" id="VFU26543.1"/>
    </source>
</evidence>
<gene>
    <name evidence="2" type="ORF">SVIM_LOCUS71570</name>
</gene>
<name>A0A6N2KFU4_SALVM</name>
<evidence type="ECO:0000256" key="1">
    <source>
        <dbReference type="SAM" id="MobiDB-lite"/>
    </source>
</evidence>
<protein>
    <submittedName>
        <fullName evidence="2">Uncharacterized protein</fullName>
    </submittedName>
</protein>
<feature type="region of interest" description="Disordered" evidence="1">
    <location>
        <begin position="49"/>
        <end position="87"/>
    </location>
</feature>
<organism evidence="2">
    <name type="scientific">Salix viminalis</name>
    <name type="common">Common osier</name>
    <name type="synonym">Basket willow</name>
    <dbReference type="NCBI Taxonomy" id="40686"/>
    <lineage>
        <taxon>Eukaryota</taxon>
        <taxon>Viridiplantae</taxon>
        <taxon>Streptophyta</taxon>
        <taxon>Embryophyta</taxon>
        <taxon>Tracheophyta</taxon>
        <taxon>Spermatophyta</taxon>
        <taxon>Magnoliopsida</taxon>
        <taxon>eudicotyledons</taxon>
        <taxon>Gunneridae</taxon>
        <taxon>Pentapetalae</taxon>
        <taxon>rosids</taxon>
        <taxon>fabids</taxon>
        <taxon>Malpighiales</taxon>
        <taxon>Salicaceae</taxon>
        <taxon>Saliceae</taxon>
        <taxon>Salix</taxon>
    </lineage>
</organism>
<dbReference type="AlphaFoldDB" id="A0A6N2KFU4"/>
<accession>A0A6N2KFU4</accession>
<reference evidence="2" key="1">
    <citation type="submission" date="2019-03" db="EMBL/GenBank/DDBJ databases">
        <authorList>
            <person name="Mank J."/>
            <person name="Almeida P."/>
        </authorList>
    </citation>
    <scope>NUCLEOTIDE SEQUENCE</scope>
    <source>
        <strain evidence="2">78183</strain>
    </source>
</reference>
<feature type="compositionally biased region" description="Basic residues" evidence="1">
    <location>
        <begin position="69"/>
        <end position="87"/>
    </location>
</feature>